<organism evidence="1">
    <name type="scientific">marine sediment metagenome</name>
    <dbReference type="NCBI Taxonomy" id="412755"/>
    <lineage>
        <taxon>unclassified sequences</taxon>
        <taxon>metagenomes</taxon>
        <taxon>ecological metagenomes</taxon>
    </lineage>
</organism>
<protein>
    <submittedName>
        <fullName evidence="1">Uncharacterized protein</fullName>
    </submittedName>
</protein>
<dbReference type="AlphaFoldDB" id="X1PZT2"/>
<accession>X1PZT2</accession>
<feature type="non-terminal residue" evidence="1">
    <location>
        <position position="46"/>
    </location>
</feature>
<comment type="caution">
    <text evidence="1">The sequence shown here is derived from an EMBL/GenBank/DDBJ whole genome shotgun (WGS) entry which is preliminary data.</text>
</comment>
<proteinExistence type="predicted"/>
<dbReference type="EMBL" id="BARV01025439">
    <property type="protein sequence ID" value="GAI44370.1"/>
    <property type="molecule type" value="Genomic_DNA"/>
</dbReference>
<sequence length="46" mass="5327">MIFKIEAKKSLYINEWDTTVINDLDYNIVVDLGHTELMVKTITIKG</sequence>
<name>X1PZT2_9ZZZZ</name>
<gene>
    <name evidence="1" type="ORF">S06H3_41307</name>
</gene>
<reference evidence="1" key="1">
    <citation type="journal article" date="2014" name="Front. Microbiol.">
        <title>High frequency of phylogenetically diverse reductive dehalogenase-homologous genes in deep subseafloor sedimentary metagenomes.</title>
        <authorList>
            <person name="Kawai M."/>
            <person name="Futagami T."/>
            <person name="Toyoda A."/>
            <person name="Takaki Y."/>
            <person name="Nishi S."/>
            <person name="Hori S."/>
            <person name="Arai W."/>
            <person name="Tsubouchi T."/>
            <person name="Morono Y."/>
            <person name="Uchiyama I."/>
            <person name="Ito T."/>
            <person name="Fujiyama A."/>
            <person name="Inagaki F."/>
            <person name="Takami H."/>
        </authorList>
    </citation>
    <scope>NUCLEOTIDE SEQUENCE</scope>
    <source>
        <strain evidence="1">Expedition CK06-06</strain>
    </source>
</reference>
<evidence type="ECO:0000313" key="1">
    <source>
        <dbReference type="EMBL" id="GAI44370.1"/>
    </source>
</evidence>